<keyword evidence="2" id="KW-1185">Reference proteome</keyword>
<accession>A0A9N9NI18</accession>
<dbReference type="EMBL" id="CAJVPQ010012669">
    <property type="protein sequence ID" value="CAG8732653.1"/>
    <property type="molecule type" value="Genomic_DNA"/>
</dbReference>
<dbReference type="AlphaFoldDB" id="A0A9N9NI18"/>
<dbReference type="Proteomes" id="UP000789570">
    <property type="component" value="Unassembled WGS sequence"/>
</dbReference>
<reference evidence="1" key="1">
    <citation type="submission" date="2021-06" db="EMBL/GenBank/DDBJ databases">
        <authorList>
            <person name="Kallberg Y."/>
            <person name="Tangrot J."/>
            <person name="Rosling A."/>
        </authorList>
    </citation>
    <scope>NUCLEOTIDE SEQUENCE</scope>
    <source>
        <strain evidence="1">UK204</strain>
    </source>
</reference>
<gene>
    <name evidence="1" type="ORF">FCALED_LOCUS15088</name>
</gene>
<evidence type="ECO:0000313" key="2">
    <source>
        <dbReference type="Proteomes" id="UP000789570"/>
    </source>
</evidence>
<sequence>PIWPLQEVLSTILKVSQVDIDLQLLVILGLARSNPCFCLEDSFYVPLNMIRVHRKQ</sequence>
<evidence type="ECO:0000313" key="1">
    <source>
        <dbReference type="EMBL" id="CAG8732653.1"/>
    </source>
</evidence>
<feature type="non-terminal residue" evidence="1">
    <location>
        <position position="1"/>
    </location>
</feature>
<proteinExistence type="predicted"/>
<protein>
    <submittedName>
        <fullName evidence="1">15418_t:CDS:1</fullName>
    </submittedName>
</protein>
<organism evidence="1 2">
    <name type="scientific">Funneliformis caledonium</name>
    <dbReference type="NCBI Taxonomy" id="1117310"/>
    <lineage>
        <taxon>Eukaryota</taxon>
        <taxon>Fungi</taxon>
        <taxon>Fungi incertae sedis</taxon>
        <taxon>Mucoromycota</taxon>
        <taxon>Glomeromycotina</taxon>
        <taxon>Glomeromycetes</taxon>
        <taxon>Glomerales</taxon>
        <taxon>Glomeraceae</taxon>
        <taxon>Funneliformis</taxon>
    </lineage>
</organism>
<feature type="non-terminal residue" evidence="1">
    <location>
        <position position="56"/>
    </location>
</feature>
<comment type="caution">
    <text evidence="1">The sequence shown here is derived from an EMBL/GenBank/DDBJ whole genome shotgun (WGS) entry which is preliminary data.</text>
</comment>
<name>A0A9N9NI18_9GLOM</name>